<evidence type="ECO:0000313" key="4">
    <source>
        <dbReference type="EMBL" id="ODQ73926.1"/>
    </source>
</evidence>
<name>A0A1E3Q8E2_LIPST</name>
<dbReference type="GO" id="GO:0005634">
    <property type="term" value="C:nucleus"/>
    <property type="evidence" value="ECO:0007669"/>
    <property type="project" value="TreeGrafter"/>
</dbReference>
<evidence type="ECO:0000256" key="2">
    <source>
        <dbReference type="ARBA" id="ARBA00043974"/>
    </source>
</evidence>
<organism evidence="4 5">
    <name type="scientific">Lipomyces starkeyi NRRL Y-11557</name>
    <dbReference type="NCBI Taxonomy" id="675824"/>
    <lineage>
        <taxon>Eukaryota</taxon>
        <taxon>Fungi</taxon>
        <taxon>Dikarya</taxon>
        <taxon>Ascomycota</taxon>
        <taxon>Saccharomycotina</taxon>
        <taxon>Lipomycetes</taxon>
        <taxon>Lipomycetales</taxon>
        <taxon>Lipomycetaceae</taxon>
        <taxon>Lipomyces</taxon>
    </lineage>
</organism>
<keyword evidence="5" id="KW-1185">Reference proteome</keyword>
<dbReference type="InterPro" id="IPR008012">
    <property type="entry name" value="Ump1"/>
</dbReference>
<dbReference type="OrthoDB" id="15001at2759"/>
<proteinExistence type="inferred from homology"/>
<evidence type="ECO:0000256" key="3">
    <source>
        <dbReference type="SAM" id="MobiDB-lite"/>
    </source>
</evidence>
<dbReference type="GO" id="GO:0005737">
    <property type="term" value="C:cytoplasm"/>
    <property type="evidence" value="ECO:0007669"/>
    <property type="project" value="TreeGrafter"/>
</dbReference>
<evidence type="ECO:0008006" key="6">
    <source>
        <dbReference type="Google" id="ProtNLM"/>
    </source>
</evidence>
<keyword evidence="1" id="KW-0143">Chaperone</keyword>
<reference evidence="4 5" key="1">
    <citation type="journal article" date="2016" name="Proc. Natl. Acad. Sci. U.S.A.">
        <title>Comparative genomics of biotechnologically important yeasts.</title>
        <authorList>
            <person name="Riley R."/>
            <person name="Haridas S."/>
            <person name="Wolfe K.H."/>
            <person name="Lopes M.R."/>
            <person name="Hittinger C.T."/>
            <person name="Goeker M."/>
            <person name="Salamov A.A."/>
            <person name="Wisecaver J.H."/>
            <person name="Long T.M."/>
            <person name="Calvey C.H."/>
            <person name="Aerts A.L."/>
            <person name="Barry K.W."/>
            <person name="Choi C."/>
            <person name="Clum A."/>
            <person name="Coughlan A.Y."/>
            <person name="Deshpande S."/>
            <person name="Douglass A.P."/>
            <person name="Hanson S.J."/>
            <person name="Klenk H.-P."/>
            <person name="LaButti K.M."/>
            <person name="Lapidus A."/>
            <person name="Lindquist E.A."/>
            <person name="Lipzen A.M."/>
            <person name="Meier-Kolthoff J.P."/>
            <person name="Ohm R.A."/>
            <person name="Otillar R.P."/>
            <person name="Pangilinan J.L."/>
            <person name="Peng Y."/>
            <person name="Rokas A."/>
            <person name="Rosa C.A."/>
            <person name="Scheuner C."/>
            <person name="Sibirny A.A."/>
            <person name="Slot J.C."/>
            <person name="Stielow J.B."/>
            <person name="Sun H."/>
            <person name="Kurtzman C.P."/>
            <person name="Blackwell M."/>
            <person name="Grigoriev I.V."/>
            <person name="Jeffries T.W."/>
        </authorList>
    </citation>
    <scope>NUCLEOTIDE SEQUENCE [LARGE SCALE GENOMIC DNA]</scope>
    <source>
        <strain evidence="4 5">NRRL Y-11557</strain>
    </source>
</reference>
<comment type="similarity">
    <text evidence="2">Belongs to the POMP/UMP1 family.</text>
</comment>
<dbReference type="PANTHER" id="PTHR12828:SF3">
    <property type="entry name" value="PROTEASOME MATURATION PROTEIN"/>
    <property type="match status" value="1"/>
</dbReference>
<dbReference type="Pfam" id="PF05348">
    <property type="entry name" value="UMP1"/>
    <property type="match status" value="1"/>
</dbReference>
<dbReference type="EMBL" id="KV454293">
    <property type="protein sequence ID" value="ODQ73926.1"/>
    <property type="molecule type" value="Genomic_DNA"/>
</dbReference>
<protein>
    <recommendedName>
        <fullName evidence="6">Proteasome maturation factor UMP1</fullName>
    </recommendedName>
</protein>
<dbReference type="AlphaFoldDB" id="A0A1E3Q8E2"/>
<dbReference type="Proteomes" id="UP000094385">
    <property type="component" value="Unassembled WGS sequence"/>
</dbReference>
<feature type="region of interest" description="Disordered" evidence="3">
    <location>
        <begin position="1"/>
        <end position="20"/>
    </location>
</feature>
<accession>A0A1E3Q8E2</accession>
<sequence>MADALNVPSDPSSHPLESRLKNWEQTQFDLKMENLRRLFGTHEPVKRVMELEAVNASLPLYPDVLRRAEVVSGNGAPGSRTDPAREILLGRDGIVDWEDIYGGMDECPLDFHTDLERRNKV</sequence>
<evidence type="ECO:0000256" key="1">
    <source>
        <dbReference type="ARBA" id="ARBA00023186"/>
    </source>
</evidence>
<dbReference type="STRING" id="675824.A0A1E3Q8E2"/>
<evidence type="ECO:0000313" key="5">
    <source>
        <dbReference type="Proteomes" id="UP000094385"/>
    </source>
</evidence>
<dbReference type="PANTHER" id="PTHR12828">
    <property type="entry name" value="PROTEASOME MATURATION PROTEIN UMP1"/>
    <property type="match status" value="1"/>
</dbReference>
<dbReference type="GO" id="GO:0043248">
    <property type="term" value="P:proteasome assembly"/>
    <property type="evidence" value="ECO:0007669"/>
    <property type="project" value="InterPro"/>
</dbReference>
<gene>
    <name evidence="4" type="ORF">LIPSTDRAFT_71003</name>
</gene>